<keyword evidence="1" id="KW-0472">Membrane</keyword>
<evidence type="ECO:0000313" key="3">
    <source>
        <dbReference type="Proteomes" id="UP000271374"/>
    </source>
</evidence>
<accession>A0A3S0IY57</accession>
<dbReference type="Proteomes" id="UP000271374">
    <property type="component" value="Unassembled WGS sequence"/>
</dbReference>
<feature type="transmembrane region" description="Helical" evidence="1">
    <location>
        <begin position="75"/>
        <end position="92"/>
    </location>
</feature>
<dbReference type="EMBL" id="RXNT01000004">
    <property type="protein sequence ID" value="RTR33953.1"/>
    <property type="molecule type" value="Genomic_DNA"/>
</dbReference>
<feature type="transmembrane region" description="Helical" evidence="1">
    <location>
        <begin position="47"/>
        <end position="69"/>
    </location>
</feature>
<evidence type="ECO:0000313" key="2">
    <source>
        <dbReference type="EMBL" id="RTR33953.1"/>
    </source>
</evidence>
<keyword evidence="3" id="KW-1185">Reference proteome</keyword>
<reference evidence="2 3" key="1">
    <citation type="submission" date="2018-12" db="EMBL/GenBank/DDBJ databases">
        <title>Bacillus yapensis draft genome sequence.</title>
        <authorList>
            <person name="Yu L."/>
            <person name="Xu X."/>
            <person name="Tang X."/>
        </authorList>
    </citation>
    <scope>NUCLEOTIDE SEQUENCE [LARGE SCALE GENOMIC DNA]</scope>
    <source>
        <strain evidence="2 3">XXST-01</strain>
    </source>
</reference>
<feature type="transmembrane region" description="Helical" evidence="1">
    <location>
        <begin position="99"/>
        <end position="116"/>
    </location>
</feature>
<dbReference type="InterPro" id="IPR011737">
    <property type="entry name" value="CHP02206_TP0381"/>
</dbReference>
<dbReference type="AlphaFoldDB" id="A0A3S0IY57"/>
<evidence type="ECO:0000256" key="1">
    <source>
        <dbReference type="SAM" id="Phobius"/>
    </source>
</evidence>
<dbReference type="NCBIfam" id="TIGR02206">
    <property type="entry name" value="intg_mem_TP0381"/>
    <property type="match status" value="1"/>
</dbReference>
<organism evidence="2 3">
    <name type="scientific">Bacillus yapensis</name>
    <dbReference type="NCBI Taxonomy" id="2492960"/>
    <lineage>
        <taxon>Bacteria</taxon>
        <taxon>Bacillati</taxon>
        <taxon>Bacillota</taxon>
        <taxon>Bacilli</taxon>
        <taxon>Bacillales</taxon>
        <taxon>Bacillaceae</taxon>
        <taxon>Bacillus</taxon>
    </lineage>
</organism>
<keyword evidence="1" id="KW-1133">Transmembrane helix</keyword>
<comment type="caution">
    <text evidence="2">The sequence shown here is derived from an EMBL/GenBank/DDBJ whole genome shotgun (WGS) entry which is preliminary data.</text>
</comment>
<feature type="transmembrane region" description="Helical" evidence="1">
    <location>
        <begin position="159"/>
        <end position="179"/>
    </location>
</feature>
<dbReference type="Pfam" id="PF14808">
    <property type="entry name" value="TMEM164"/>
    <property type="match status" value="1"/>
</dbReference>
<feature type="transmembrane region" description="Helical" evidence="1">
    <location>
        <begin position="128"/>
        <end position="147"/>
    </location>
</feature>
<keyword evidence="1" id="KW-0812">Transmembrane</keyword>
<gene>
    <name evidence="2" type="ORF">EKG37_07000</name>
</gene>
<sequence length="235" mass="27814">MFFSSEMQNFTTFSLPHIVTFLLFLVLCFGFIFFSNKLKSYQSLIKWTLFTILIVCELTLHTWLIVTGSWEMDDLPLHLCSFSTYLALFLFFKKNQKAFNLLYFIGTIPAMLSMLTPDLEQQFPHFHFFEYFLHHSAIPLSVLYFILIENYRVPKRAIMTSFLILNMIAVPIFILNQLLDTNFFYLARPTEQETLLSFFGSGIWYYINLEIIGILVFVITYWPMGRLMRREGKKA</sequence>
<protein>
    <submittedName>
        <fullName evidence="2">TIGR02206 family membrane protein</fullName>
    </submittedName>
</protein>
<feature type="transmembrane region" description="Helical" evidence="1">
    <location>
        <begin position="15"/>
        <end position="35"/>
    </location>
</feature>
<proteinExistence type="predicted"/>
<feature type="transmembrane region" description="Helical" evidence="1">
    <location>
        <begin position="203"/>
        <end position="224"/>
    </location>
</feature>
<dbReference type="OrthoDB" id="9813172at2"/>
<name>A0A3S0IY57_9BACI</name>